<dbReference type="Proteomes" id="UP001476282">
    <property type="component" value="Unassembled WGS sequence"/>
</dbReference>
<evidence type="ECO:0000313" key="1">
    <source>
        <dbReference type="EMBL" id="GAA5483750.1"/>
    </source>
</evidence>
<gene>
    <name evidence="1" type="ORF">Hsar01_02984</name>
</gene>
<keyword evidence="2" id="KW-1185">Reference proteome</keyword>
<proteinExistence type="predicted"/>
<organism evidence="1 2">
    <name type="scientific">Haloferula sargassicola</name>
    <dbReference type="NCBI Taxonomy" id="490096"/>
    <lineage>
        <taxon>Bacteria</taxon>
        <taxon>Pseudomonadati</taxon>
        <taxon>Verrucomicrobiota</taxon>
        <taxon>Verrucomicrobiia</taxon>
        <taxon>Verrucomicrobiales</taxon>
        <taxon>Verrucomicrobiaceae</taxon>
        <taxon>Haloferula</taxon>
    </lineage>
</organism>
<evidence type="ECO:0000313" key="2">
    <source>
        <dbReference type="Proteomes" id="UP001476282"/>
    </source>
</evidence>
<dbReference type="RefSeq" id="WP_353567856.1">
    <property type="nucleotide sequence ID" value="NZ_BAABRI010000017.1"/>
</dbReference>
<sequence length="63" mass="6841">MPLLRPVTLLFLLGFLVLMTNRLLSGEQAEPVSSPVVRVPASLPVEIIDAGGQSQFKQVPIQE</sequence>
<accession>A0ABP9UQD0</accession>
<dbReference type="EMBL" id="BAABRI010000017">
    <property type="protein sequence ID" value="GAA5483750.1"/>
    <property type="molecule type" value="Genomic_DNA"/>
</dbReference>
<protein>
    <submittedName>
        <fullName evidence="1">Uncharacterized protein</fullName>
    </submittedName>
</protein>
<comment type="caution">
    <text evidence="1">The sequence shown here is derived from an EMBL/GenBank/DDBJ whole genome shotgun (WGS) entry which is preliminary data.</text>
</comment>
<name>A0ABP9UQD0_9BACT</name>
<reference evidence="1 2" key="1">
    <citation type="submission" date="2024-02" db="EMBL/GenBank/DDBJ databases">
        <title>Haloferula sargassicola NBRC 104335.</title>
        <authorList>
            <person name="Ichikawa N."/>
            <person name="Katano-Makiyama Y."/>
            <person name="Hidaka K."/>
        </authorList>
    </citation>
    <scope>NUCLEOTIDE SEQUENCE [LARGE SCALE GENOMIC DNA]</scope>
    <source>
        <strain evidence="1 2">NBRC 104335</strain>
    </source>
</reference>